<name>A0ABU3K353_9BACT</name>
<proteinExistence type="predicted"/>
<feature type="signal peptide" evidence="1">
    <location>
        <begin position="1"/>
        <end position="23"/>
    </location>
</feature>
<reference evidence="2 3" key="1">
    <citation type="journal article" date="2023" name="ISME J.">
        <title>Cultivation and genomic characterization of novel and ubiquitous marine nitrite-oxidizing bacteria from the Nitrospirales.</title>
        <authorList>
            <person name="Mueller A.J."/>
            <person name="Daebeler A."/>
            <person name="Herbold C.W."/>
            <person name="Kirkegaard R.H."/>
            <person name="Daims H."/>
        </authorList>
    </citation>
    <scope>NUCLEOTIDE SEQUENCE [LARGE SCALE GENOMIC DNA]</scope>
    <source>
        <strain evidence="2 3">EB</strain>
    </source>
</reference>
<feature type="chain" id="PRO_5046353880" description="Lipoprotein" evidence="1">
    <location>
        <begin position="24"/>
        <end position="108"/>
    </location>
</feature>
<gene>
    <name evidence="2" type="ORF">PPG34_00605</name>
</gene>
<dbReference type="EMBL" id="JAQOUE010000001">
    <property type="protein sequence ID" value="MDT7040827.1"/>
    <property type="molecule type" value="Genomic_DNA"/>
</dbReference>
<evidence type="ECO:0000313" key="3">
    <source>
        <dbReference type="Proteomes" id="UP001250932"/>
    </source>
</evidence>
<keyword evidence="3" id="KW-1185">Reference proteome</keyword>
<evidence type="ECO:0000256" key="1">
    <source>
        <dbReference type="SAM" id="SignalP"/>
    </source>
</evidence>
<organism evidence="2 3">
    <name type="scientific">Candidatus Nitronereus thalassa</name>
    <dbReference type="NCBI Taxonomy" id="3020898"/>
    <lineage>
        <taxon>Bacteria</taxon>
        <taxon>Pseudomonadati</taxon>
        <taxon>Nitrospirota</taxon>
        <taxon>Nitrospiria</taxon>
        <taxon>Nitrospirales</taxon>
        <taxon>Nitrospiraceae</taxon>
        <taxon>Candidatus Nitronereus</taxon>
    </lineage>
</organism>
<protein>
    <recommendedName>
        <fullName evidence="4">Lipoprotein</fullName>
    </recommendedName>
</protein>
<keyword evidence="1" id="KW-0732">Signal</keyword>
<sequence>MKQISSMILVALAMVIISTTAWACVETLQTEYTGSGIQTLRPFTIEDNWEIQWEADDNLSINIMGADGKLANIAGGSKTGSSYHPKGGKFYLEMQGYKNWKVKVIQLQ</sequence>
<dbReference type="Proteomes" id="UP001250932">
    <property type="component" value="Unassembled WGS sequence"/>
</dbReference>
<evidence type="ECO:0008006" key="4">
    <source>
        <dbReference type="Google" id="ProtNLM"/>
    </source>
</evidence>
<dbReference type="RefSeq" id="WP_313831186.1">
    <property type="nucleotide sequence ID" value="NZ_JAQOUE010000001.1"/>
</dbReference>
<accession>A0ABU3K353</accession>
<evidence type="ECO:0000313" key="2">
    <source>
        <dbReference type="EMBL" id="MDT7040827.1"/>
    </source>
</evidence>
<comment type="caution">
    <text evidence="2">The sequence shown here is derived from an EMBL/GenBank/DDBJ whole genome shotgun (WGS) entry which is preliminary data.</text>
</comment>